<accession>A0A6J4S560</accession>
<proteinExistence type="predicted"/>
<organism evidence="2">
    <name type="scientific">uncultured Solirubrobacteraceae bacterium</name>
    <dbReference type="NCBI Taxonomy" id="1162706"/>
    <lineage>
        <taxon>Bacteria</taxon>
        <taxon>Bacillati</taxon>
        <taxon>Actinomycetota</taxon>
        <taxon>Thermoleophilia</taxon>
        <taxon>Solirubrobacterales</taxon>
        <taxon>Solirubrobacteraceae</taxon>
        <taxon>environmental samples</taxon>
    </lineage>
</organism>
<evidence type="ECO:0000256" key="1">
    <source>
        <dbReference type="SAM" id="MobiDB-lite"/>
    </source>
</evidence>
<feature type="compositionally biased region" description="Basic and acidic residues" evidence="1">
    <location>
        <begin position="14"/>
        <end position="27"/>
    </location>
</feature>
<dbReference type="EMBL" id="CADCVJ010000185">
    <property type="protein sequence ID" value="CAA9483820.1"/>
    <property type="molecule type" value="Genomic_DNA"/>
</dbReference>
<feature type="compositionally biased region" description="Basic residues" evidence="1">
    <location>
        <begin position="28"/>
        <end position="42"/>
    </location>
</feature>
<evidence type="ECO:0000313" key="2">
    <source>
        <dbReference type="EMBL" id="CAA9483820.1"/>
    </source>
</evidence>
<name>A0A6J4S560_9ACTN</name>
<dbReference type="AlphaFoldDB" id="A0A6J4S560"/>
<sequence>MNNGELAHMAAAFEHQRDLRRTAERERRLPRRRHRISLRKRG</sequence>
<reference evidence="2" key="1">
    <citation type="submission" date="2020-02" db="EMBL/GenBank/DDBJ databases">
        <authorList>
            <person name="Meier V. D."/>
        </authorList>
    </citation>
    <scope>NUCLEOTIDE SEQUENCE</scope>
    <source>
        <strain evidence="2">AVDCRST_MAG38</strain>
    </source>
</reference>
<gene>
    <name evidence="2" type="ORF">AVDCRST_MAG38-2195</name>
</gene>
<protein>
    <submittedName>
        <fullName evidence="2">Uncharacterized protein</fullName>
    </submittedName>
</protein>
<feature type="region of interest" description="Disordered" evidence="1">
    <location>
        <begin position="1"/>
        <end position="42"/>
    </location>
</feature>